<dbReference type="GO" id="GO:0005634">
    <property type="term" value="C:nucleus"/>
    <property type="evidence" value="ECO:0007669"/>
    <property type="project" value="UniProtKB-SubCell"/>
</dbReference>
<reference evidence="10" key="1">
    <citation type="journal article" date="2021" name="Nat. Commun.">
        <title>Genetic determinants of endophytism in the Arabidopsis root mycobiome.</title>
        <authorList>
            <person name="Mesny F."/>
            <person name="Miyauchi S."/>
            <person name="Thiergart T."/>
            <person name="Pickel B."/>
            <person name="Atanasova L."/>
            <person name="Karlsson M."/>
            <person name="Huettel B."/>
            <person name="Barry K.W."/>
            <person name="Haridas S."/>
            <person name="Chen C."/>
            <person name="Bauer D."/>
            <person name="Andreopoulos W."/>
            <person name="Pangilinan J."/>
            <person name="LaButti K."/>
            <person name="Riley R."/>
            <person name="Lipzen A."/>
            <person name="Clum A."/>
            <person name="Drula E."/>
            <person name="Henrissat B."/>
            <person name="Kohler A."/>
            <person name="Grigoriev I.V."/>
            <person name="Martin F.M."/>
            <person name="Hacquard S."/>
        </authorList>
    </citation>
    <scope>NUCLEOTIDE SEQUENCE</scope>
    <source>
        <strain evidence="10">MPI-CAGE-AT-0147</strain>
    </source>
</reference>
<dbReference type="PANTHER" id="PTHR40468">
    <property type="entry name" value="YALI0A15257P"/>
    <property type="match status" value="1"/>
</dbReference>
<sequence>MRSLRKKPEDVVDGVLRRAELSKLALRLQNLLALARFKTKHGWEHLTLDTIEPILEEIRQRCLAEGDTISDSTSSTSGLSCSSYDLMSLPPKPHLFSNAVGSRSSDTSHRKRTYFTSFESKPSNPSKRFRLSPTTHKSVGDHSFWKHSLGRAQPSPFKPCRQQHFTPVDQYSSFRLRLLNSGLPLHLTIPSDDDDVLTVCSFDTANMRSLPLTGPPLTPPQKNSNLDLLSSMMTPGDDNLFPTTPDQSFDFADFVNVTPPSPTKKLWTKAGSHACHPNTT</sequence>
<keyword evidence="6" id="KW-0805">Transcription regulation</keyword>
<dbReference type="AlphaFoldDB" id="A0A9P9ID25"/>
<evidence type="ECO:0000256" key="5">
    <source>
        <dbReference type="ARBA" id="ARBA00022491"/>
    </source>
</evidence>
<comment type="subcellular location">
    <subcellularLocation>
        <location evidence="2">Cytoplasm</location>
    </subcellularLocation>
    <subcellularLocation>
        <location evidence="1">Nucleus</location>
    </subcellularLocation>
</comment>
<proteinExistence type="inferred from homology"/>
<keyword evidence="8" id="KW-0539">Nucleus</keyword>
<dbReference type="InterPro" id="IPR013734">
    <property type="entry name" value="TF_Nrm1/Whi5"/>
</dbReference>
<protein>
    <submittedName>
        <fullName evidence="10">Uncharacterized protein</fullName>
    </submittedName>
</protein>
<evidence type="ECO:0000256" key="9">
    <source>
        <dbReference type="SAM" id="MobiDB-lite"/>
    </source>
</evidence>
<keyword evidence="7" id="KW-0804">Transcription</keyword>
<comment type="caution">
    <text evidence="10">The sequence shown here is derived from an EMBL/GenBank/DDBJ whole genome shotgun (WGS) entry which is preliminary data.</text>
</comment>
<keyword evidence="4" id="KW-0963">Cytoplasm</keyword>
<accession>A0A9P9ID25</accession>
<evidence type="ECO:0000256" key="1">
    <source>
        <dbReference type="ARBA" id="ARBA00004123"/>
    </source>
</evidence>
<keyword evidence="5" id="KW-0678">Repressor</keyword>
<dbReference type="GO" id="GO:0005737">
    <property type="term" value="C:cytoplasm"/>
    <property type="evidence" value="ECO:0007669"/>
    <property type="project" value="UniProtKB-SubCell"/>
</dbReference>
<evidence type="ECO:0000313" key="11">
    <source>
        <dbReference type="Proteomes" id="UP000738349"/>
    </source>
</evidence>
<evidence type="ECO:0000256" key="7">
    <source>
        <dbReference type="ARBA" id="ARBA00023163"/>
    </source>
</evidence>
<keyword evidence="11" id="KW-1185">Reference proteome</keyword>
<comment type="similarity">
    <text evidence="3">Belongs to the WHI5/NRM1 family.</text>
</comment>
<dbReference type="OrthoDB" id="2163387at2759"/>
<organism evidence="10 11">
    <name type="scientific">Dactylonectria macrodidyma</name>
    <dbReference type="NCBI Taxonomy" id="307937"/>
    <lineage>
        <taxon>Eukaryota</taxon>
        <taxon>Fungi</taxon>
        <taxon>Dikarya</taxon>
        <taxon>Ascomycota</taxon>
        <taxon>Pezizomycotina</taxon>
        <taxon>Sordariomycetes</taxon>
        <taxon>Hypocreomycetidae</taxon>
        <taxon>Hypocreales</taxon>
        <taxon>Nectriaceae</taxon>
        <taxon>Dactylonectria</taxon>
    </lineage>
</organism>
<evidence type="ECO:0000256" key="4">
    <source>
        <dbReference type="ARBA" id="ARBA00022490"/>
    </source>
</evidence>
<evidence type="ECO:0000313" key="10">
    <source>
        <dbReference type="EMBL" id="KAH7116371.1"/>
    </source>
</evidence>
<gene>
    <name evidence="10" type="ORF">EDB81DRAFT_767394</name>
</gene>
<name>A0A9P9ID25_9HYPO</name>
<dbReference type="PANTHER" id="PTHR40468:SF1">
    <property type="entry name" value="TOPOISOMERASE I DAMAGE AFFECTED PROTEIN 11"/>
    <property type="match status" value="1"/>
</dbReference>
<dbReference type="EMBL" id="JAGMUV010000029">
    <property type="protein sequence ID" value="KAH7116371.1"/>
    <property type="molecule type" value="Genomic_DNA"/>
</dbReference>
<dbReference type="Proteomes" id="UP000738349">
    <property type="component" value="Unassembled WGS sequence"/>
</dbReference>
<evidence type="ECO:0000256" key="2">
    <source>
        <dbReference type="ARBA" id="ARBA00004496"/>
    </source>
</evidence>
<feature type="region of interest" description="Disordered" evidence="9">
    <location>
        <begin position="114"/>
        <end position="133"/>
    </location>
</feature>
<evidence type="ECO:0000256" key="8">
    <source>
        <dbReference type="ARBA" id="ARBA00023242"/>
    </source>
</evidence>
<evidence type="ECO:0000256" key="3">
    <source>
        <dbReference type="ARBA" id="ARBA00006922"/>
    </source>
</evidence>
<evidence type="ECO:0000256" key="6">
    <source>
        <dbReference type="ARBA" id="ARBA00023015"/>
    </source>
</evidence>
<dbReference type="Pfam" id="PF08528">
    <property type="entry name" value="Whi5"/>
    <property type="match status" value="1"/>
</dbReference>